<reference evidence="2" key="2">
    <citation type="submission" date="2025-05" db="UniProtKB">
        <authorList>
            <consortium name="EnsemblMetazoa"/>
        </authorList>
    </citation>
    <scope>IDENTIFICATION</scope>
    <source>
        <strain evidence="2">Foshan</strain>
    </source>
</reference>
<evidence type="ECO:0000313" key="2">
    <source>
        <dbReference type="EnsemblMetazoa" id="AALFPA23_024047.P35854"/>
    </source>
</evidence>
<evidence type="ECO:0008006" key="4">
    <source>
        <dbReference type="Google" id="ProtNLM"/>
    </source>
</evidence>
<evidence type="ECO:0000313" key="3">
    <source>
        <dbReference type="Proteomes" id="UP000069940"/>
    </source>
</evidence>
<organism evidence="2 3">
    <name type="scientific">Aedes albopictus</name>
    <name type="common">Asian tiger mosquito</name>
    <name type="synonym">Stegomyia albopicta</name>
    <dbReference type="NCBI Taxonomy" id="7160"/>
    <lineage>
        <taxon>Eukaryota</taxon>
        <taxon>Metazoa</taxon>
        <taxon>Ecdysozoa</taxon>
        <taxon>Arthropoda</taxon>
        <taxon>Hexapoda</taxon>
        <taxon>Insecta</taxon>
        <taxon>Pterygota</taxon>
        <taxon>Neoptera</taxon>
        <taxon>Endopterygota</taxon>
        <taxon>Diptera</taxon>
        <taxon>Nematocera</taxon>
        <taxon>Culicoidea</taxon>
        <taxon>Culicidae</taxon>
        <taxon>Culicinae</taxon>
        <taxon>Aedini</taxon>
        <taxon>Aedes</taxon>
        <taxon>Stegomyia</taxon>
    </lineage>
</organism>
<reference evidence="3" key="1">
    <citation type="journal article" date="2015" name="Proc. Natl. Acad. Sci. U.S.A.">
        <title>Genome sequence of the Asian Tiger mosquito, Aedes albopictus, reveals insights into its biology, genetics, and evolution.</title>
        <authorList>
            <person name="Chen X.G."/>
            <person name="Jiang X."/>
            <person name="Gu J."/>
            <person name="Xu M."/>
            <person name="Wu Y."/>
            <person name="Deng Y."/>
            <person name="Zhang C."/>
            <person name="Bonizzoni M."/>
            <person name="Dermauw W."/>
            <person name="Vontas J."/>
            <person name="Armbruster P."/>
            <person name="Huang X."/>
            <person name="Yang Y."/>
            <person name="Zhang H."/>
            <person name="He W."/>
            <person name="Peng H."/>
            <person name="Liu Y."/>
            <person name="Wu K."/>
            <person name="Chen J."/>
            <person name="Lirakis M."/>
            <person name="Topalis P."/>
            <person name="Van Leeuwen T."/>
            <person name="Hall A.B."/>
            <person name="Jiang X."/>
            <person name="Thorpe C."/>
            <person name="Mueller R.L."/>
            <person name="Sun C."/>
            <person name="Waterhouse R.M."/>
            <person name="Yan G."/>
            <person name="Tu Z.J."/>
            <person name="Fang X."/>
            <person name="James A.A."/>
        </authorList>
    </citation>
    <scope>NUCLEOTIDE SEQUENCE [LARGE SCALE GENOMIC DNA]</scope>
    <source>
        <strain evidence="3">Foshan</strain>
    </source>
</reference>
<keyword evidence="3" id="KW-1185">Reference proteome</keyword>
<feature type="region of interest" description="Disordered" evidence="1">
    <location>
        <begin position="221"/>
        <end position="245"/>
    </location>
</feature>
<dbReference type="EnsemblMetazoa" id="AALFPA23_024047.R35854">
    <property type="protein sequence ID" value="AALFPA23_024047.P35854"/>
    <property type="gene ID" value="AALFPA23_024047"/>
</dbReference>
<evidence type="ECO:0000256" key="1">
    <source>
        <dbReference type="SAM" id="MobiDB-lite"/>
    </source>
</evidence>
<dbReference type="Proteomes" id="UP000069940">
    <property type="component" value="Unassembled WGS sequence"/>
</dbReference>
<accession>A0ABM2A3C6</accession>
<sequence>MRHKYIPQSGLIKFAFASVVTGASFIARPSKEKLSGLEKTAAKAEIIRLEGASITKICNCISNWKFATLNNLILGAVPKTIADTQKAILLVEPAAAWRGQSTWGNNSGRIRQAIAGALVTGCRYGPEANRLHVQESCISTHKLQCHTRTHRVHTHTRKTPYWGFFSCVCCRSRLSHDATPVHRCNNTSRRENHSDPGRCSHSGLFLVIGTRDLGIFRSAAHSRTRASGKGVQTKRSWRITDPRVR</sequence>
<dbReference type="GeneID" id="115254959"/>
<protein>
    <recommendedName>
        <fullName evidence="4">Secreted protein</fullName>
    </recommendedName>
</protein>
<dbReference type="RefSeq" id="XP_062710567.1">
    <property type="nucleotide sequence ID" value="XM_062854583.1"/>
</dbReference>
<name>A0ABM2A3C6_AEDAL</name>
<proteinExistence type="predicted"/>